<reference evidence="2" key="1">
    <citation type="submission" date="2020-06" db="EMBL/GenBank/DDBJ databases">
        <authorList>
            <person name="Li T."/>
            <person name="Hu X."/>
            <person name="Zhang T."/>
            <person name="Song X."/>
            <person name="Zhang H."/>
            <person name="Dai N."/>
            <person name="Sheng W."/>
            <person name="Hou X."/>
            <person name="Wei L."/>
        </authorList>
    </citation>
    <scope>NUCLEOTIDE SEQUENCE</scope>
    <source>
        <strain evidence="2">KEN1</strain>
        <tissue evidence="2">Leaf</tissue>
    </source>
</reference>
<organism evidence="2">
    <name type="scientific">Sesamum latifolium</name>
    <dbReference type="NCBI Taxonomy" id="2727402"/>
    <lineage>
        <taxon>Eukaryota</taxon>
        <taxon>Viridiplantae</taxon>
        <taxon>Streptophyta</taxon>
        <taxon>Embryophyta</taxon>
        <taxon>Tracheophyta</taxon>
        <taxon>Spermatophyta</taxon>
        <taxon>Magnoliopsida</taxon>
        <taxon>eudicotyledons</taxon>
        <taxon>Gunneridae</taxon>
        <taxon>Pentapetalae</taxon>
        <taxon>asterids</taxon>
        <taxon>lamiids</taxon>
        <taxon>Lamiales</taxon>
        <taxon>Pedaliaceae</taxon>
        <taxon>Sesamum</taxon>
    </lineage>
</organism>
<protein>
    <submittedName>
        <fullName evidence="2">LINE-1 reverse transcriptase</fullName>
    </submittedName>
</protein>
<dbReference type="Pfam" id="PF13966">
    <property type="entry name" value="zf-RVT"/>
    <property type="match status" value="1"/>
</dbReference>
<dbReference type="PANTHER" id="PTHR33116">
    <property type="entry name" value="REVERSE TRANSCRIPTASE ZINC-BINDING DOMAIN-CONTAINING PROTEIN-RELATED-RELATED"/>
    <property type="match status" value="1"/>
</dbReference>
<feature type="domain" description="Reverse transcriptase" evidence="1">
    <location>
        <begin position="6"/>
        <end position="261"/>
    </location>
</feature>
<name>A0AAW2XT20_9LAMI</name>
<dbReference type="PANTHER" id="PTHR33116:SF78">
    <property type="entry name" value="OS12G0587133 PROTEIN"/>
    <property type="match status" value="1"/>
</dbReference>
<keyword evidence="2" id="KW-0695">RNA-directed DNA polymerase</keyword>
<proteinExistence type="predicted"/>
<evidence type="ECO:0000259" key="1">
    <source>
        <dbReference type="PROSITE" id="PS50878"/>
    </source>
</evidence>
<dbReference type="SUPFAM" id="SSF56672">
    <property type="entry name" value="DNA/RNA polymerases"/>
    <property type="match status" value="1"/>
</dbReference>
<gene>
    <name evidence="2" type="ORF">Slati_0883300</name>
</gene>
<comment type="caution">
    <text evidence="2">The sequence shown here is derived from an EMBL/GenBank/DDBJ whole genome shotgun (WGS) entry which is preliminary data.</text>
</comment>
<sequence length="606" mass="69445">MKAVEEFFTNGRLLKQVNATLLALIPKVQYPVTVADFRPISCSNVLYKAITKILVQRLRPLLGRLVSSTQNAFIPGRLISDNILLAQELFAGYNQQRTPPRCAMKVDLRKAYDTVEWDFLLATLQLFGFPNSFIKWIEECVTTCSFSVCLNGNIHGFFGGARGLRQGDPMSPYLFVLVMEDEEFTFHWKCRDIGLFHLSFADDLLLFSSADESSVGLFQHGLQVFAGLSGLCANPAKSQLIISKSAHPHRDQLLHLLGFQEGTLPGTMDSGYAKVAWMDVSAYGGRWIGDQRHLGFELWPHVQTVVGYVVGRSDSIWVSWVRHYRLRSSSIWTVNIRAGSWAWRKLIRLRILALIHRFPRGPQLTGTAAHDPLDTVILDGEWNWPPITDFQCLEIVQSLPSIQSGEDCIRWRSTGGTMTSRDAYTMLRPPGPEVAGYSLLLGPFKIPRNNFVLWLAVLQRLSTLDKPWLQHEDGTCILCTDRCPETHSHLFFRCHFARQCLNTVRHFVSFPWLFRGWEIDIPWAARRWRGKHVINSAYRTLLSSLVYHIWHERNRQRFQQIKRTATTIGRLVIEEVRQRIISAELSCNTSNIALYQLWKIPWHSPI</sequence>
<dbReference type="PROSITE" id="PS50878">
    <property type="entry name" value="RT_POL"/>
    <property type="match status" value="1"/>
</dbReference>
<keyword evidence="2" id="KW-0548">Nucleotidyltransferase</keyword>
<dbReference type="InterPro" id="IPR026960">
    <property type="entry name" value="RVT-Znf"/>
</dbReference>
<dbReference type="AlphaFoldDB" id="A0AAW2XT20"/>
<reference evidence="2" key="2">
    <citation type="journal article" date="2024" name="Plant">
        <title>Genomic evolution and insights into agronomic trait innovations of Sesamum species.</title>
        <authorList>
            <person name="Miao H."/>
            <person name="Wang L."/>
            <person name="Qu L."/>
            <person name="Liu H."/>
            <person name="Sun Y."/>
            <person name="Le M."/>
            <person name="Wang Q."/>
            <person name="Wei S."/>
            <person name="Zheng Y."/>
            <person name="Lin W."/>
            <person name="Duan Y."/>
            <person name="Cao H."/>
            <person name="Xiong S."/>
            <person name="Wang X."/>
            <person name="Wei L."/>
            <person name="Li C."/>
            <person name="Ma Q."/>
            <person name="Ju M."/>
            <person name="Zhao R."/>
            <person name="Li G."/>
            <person name="Mu C."/>
            <person name="Tian Q."/>
            <person name="Mei H."/>
            <person name="Zhang T."/>
            <person name="Gao T."/>
            <person name="Zhang H."/>
        </authorList>
    </citation>
    <scope>NUCLEOTIDE SEQUENCE</scope>
    <source>
        <strain evidence="2">KEN1</strain>
    </source>
</reference>
<keyword evidence="2" id="KW-0808">Transferase</keyword>
<dbReference type="Pfam" id="PF00078">
    <property type="entry name" value="RVT_1"/>
    <property type="match status" value="1"/>
</dbReference>
<accession>A0AAW2XT20</accession>
<dbReference type="InterPro" id="IPR000477">
    <property type="entry name" value="RT_dom"/>
</dbReference>
<dbReference type="InterPro" id="IPR043502">
    <property type="entry name" value="DNA/RNA_pol_sf"/>
</dbReference>
<evidence type="ECO:0000313" key="2">
    <source>
        <dbReference type="EMBL" id="KAL0455441.1"/>
    </source>
</evidence>
<dbReference type="GO" id="GO:0003964">
    <property type="term" value="F:RNA-directed DNA polymerase activity"/>
    <property type="evidence" value="ECO:0007669"/>
    <property type="project" value="UniProtKB-KW"/>
</dbReference>
<dbReference type="CDD" id="cd01650">
    <property type="entry name" value="RT_nLTR_like"/>
    <property type="match status" value="1"/>
</dbReference>
<dbReference type="EMBL" id="JACGWN010000003">
    <property type="protein sequence ID" value="KAL0455441.1"/>
    <property type="molecule type" value="Genomic_DNA"/>
</dbReference>